<keyword evidence="1" id="KW-0175">Coiled coil</keyword>
<accession>A0A1T4L925</accession>
<organism evidence="3 4">
    <name type="scientific">Mycoplasmopsis verecunda</name>
    <dbReference type="NCBI Taxonomy" id="171291"/>
    <lineage>
        <taxon>Bacteria</taxon>
        <taxon>Bacillati</taxon>
        <taxon>Mycoplasmatota</taxon>
        <taxon>Mycoplasmoidales</taxon>
        <taxon>Metamycoplasmataceae</taxon>
        <taxon>Mycoplasmopsis</taxon>
    </lineage>
</organism>
<keyword evidence="2" id="KW-0812">Transmembrane</keyword>
<dbReference type="EMBL" id="FUXF01000010">
    <property type="protein sequence ID" value="SJZ51272.1"/>
    <property type="molecule type" value="Genomic_DNA"/>
</dbReference>
<evidence type="ECO:0000313" key="3">
    <source>
        <dbReference type="EMBL" id="SJZ51272.1"/>
    </source>
</evidence>
<proteinExistence type="predicted"/>
<feature type="coiled-coil region" evidence="1">
    <location>
        <begin position="188"/>
        <end position="234"/>
    </location>
</feature>
<sequence>MNNDQVSSAVNSGSNNLALILFIIFMIVAVFLILFISTALFRNIYFKKNTIFLENLKVQLQRDATKNKDAIQKCAILAKNEKTFEPICDSLKVKNTDITTMKDNILQHSFKIKSIIEEKKWLKAFKGKQELKKLLLDYSKEKANFNKIAEQFEIGWKIIDDVFTNYLEIVDYYKDILNKNKVITSNLNAELLDKVQKLAKRLSELDNSKYKGQFSQADKKIDELRSRLADLNNLILGASRIEYYLYNSLPNKLNNAIKKEKQDKIVQEYKKINQVLDEVTKNWTNYDSEKLASNIKLIYMEYWKVFHNVILLQKIDKFLKSIAKDLNLVYSNRKKLYNEVAKVTSKLNKAYFNLEAKAKALNSNKILDVKKNTQDFIQATKDFDIAYTNIKLELYRNGKVKIERENSIKKAIEIYFNVVENDFLYEDEIITRIKAEIINQYETNIKKYKSWAKHELVWNDFIHNLTFLTNAIATNEKYYQMYSEICIEVASNEKFLITNEKINSYKEYIQQIRIQIQQNNNYKEAYNSLKRFLIKEKYVQ</sequence>
<keyword evidence="4" id="KW-1185">Reference proteome</keyword>
<evidence type="ECO:0008006" key="5">
    <source>
        <dbReference type="Google" id="ProtNLM"/>
    </source>
</evidence>
<reference evidence="4" key="1">
    <citation type="submission" date="2017-02" db="EMBL/GenBank/DDBJ databases">
        <authorList>
            <person name="Varghese N."/>
            <person name="Submissions S."/>
        </authorList>
    </citation>
    <scope>NUCLEOTIDE SEQUENCE [LARGE SCALE GENOMIC DNA]</scope>
    <source>
        <strain evidence="4">ATCC 27862</strain>
    </source>
</reference>
<dbReference type="RefSeq" id="WP_078747104.1">
    <property type="nucleotide sequence ID" value="NZ_CP137850.1"/>
</dbReference>
<feature type="transmembrane region" description="Helical" evidence="2">
    <location>
        <begin position="17"/>
        <end position="41"/>
    </location>
</feature>
<protein>
    <recommendedName>
        <fullName evidence="5">Septation ring formation regulator</fullName>
    </recommendedName>
</protein>
<keyword evidence="2" id="KW-0472">Membrane</keyword>
<evidence type="ECO:0000256" key="1">
    <source>
        <dbReference type="SAM" id="Coils"/>
    </source>
</evidence>
<name>A0A1T4L925_9BACT</name>
<dbReference type="Proteomes" id="UP000190389">
    <property type="component" value="Unassembled WGS sequence"/>
</dbReference>
<dbReference type="AlphaFoldDB" id="A0A1T4L925"/>
<dbReference type="STRING" id="171291.SAMN02745154_00377"/>
<evidence type="ECO:0000256" key="2">
    <source>
        <dbReference type="SAM" id="Phobius"/>
    </source>
</evidence>
<keyword evidence="2" id="KW-1133">Transmembrane helix</keyword>
<gene>
    <name evidence="3" type="ORF">SAMN02745154_00377</name>
</gene>
<evidence type="ECO:0000313" key="4">
    <source>
        <dbReference type="Proteomes" id="UP000190389"/>
    </source>
</evidence>
<dbReference type="OrthoDB" id="9836400at2"/>